<organism evidence="4 5">
    <name type="scientific">Raoultibacter timonensis</name>
    <dbReference type="NCBI Taxonomy" id="1907662"/>
    <lineage>
        <taxon>Bacteria</taxon>
        <taxon>Bacillati</taxon>
        <taxon>Actinomycetota</taxon>
        <taxon>Coriobacteriia</taxon>
        <taxon>Eggerthellales</taxon>
        <taxon>Eggerthellaceae</taxon>
        <taxon>Raoultibacter</taxon>
    </lineage>
</organism>
<dbReference type="InterPro" id="IPR032675">
    <property type="entry name" value="LRR_dom_sf"/>
</dbReference>
<accession>A0ABM7WHM2</accession>
<gene>
    <name evidence="4" type="ORF">CE91St30_10930</name>
</gene>
<evidence type="ECO:0000256" key="1">
    <source>
        <dbReference type="ARBA" id="ARBA00022729"/>
    </source>
</evidence>
<reference evidence="4 5" key="1">
    <citation type="submission" date="2022-01" db="EMBL/GenBank/DDBJ databases">
        <title>Novel bile acid biosynthetic pathways are enriched in the microbiome of centenarians.</title>
        <authorList>
            <person name="Sato Y."/>
            <person name="Atarashi K."/>
            <person name="Plichta R.D."/>
            <person name="Arai Y."/>
            <person name="Sasajima S."/>
            <person name="Kearney M.S."/>
            <person name="Suda W."/>
            <person name="Takeshita K."/>
            <person name="Sasaki T."/>
            <person name="Okamoto S."/>
            <person name="Skelly N.A."/>
            <person name="Okamura Y."/>
            <person name="Vlamakis H."/>
            <person name="Li Y."/>
            <person name="Tanoue T."/>
            <person name="Takei H."/>
            <person name="Nittono H."/>
            <person name="Narushima S."/>
            <person name="Irie J."/>
            <person name="Itoh H."/>
            <person name="Moriya K."/>
            <person name="Sugiura Y."/>
            <person name="Suematsu M."/>
            <person name="Moritoki N."/>
            <person name="Shibata S."/>
            <person name="Littman R.D."/>
            <person name="Fischbach A.M."/>
            <person name="Uwamino Y."/>
            <person name="Inoue T."/>
            <person name="Honda A."/>
            <person name="Hattori M."/>
            <person name="Murai T."/>
            <person name="Xavier J.R."/>
            <person name="Hirose N."/>
            <person name="Honda K."/>
        </authorList>
    </citation>
    <scope>NUCLEOTIDE SEQUENCE [LARGE SCALE GENOMIC DNA]</scope>
    <source>
        <strain evidence="4 5">CE91-St30</strain>
    </source>
</reference>
<dbReference type="InterPro" id="IPR026906">
    <property type="entry name" value="LRR_5"/>
</dbReference>
<dbReference type="PROSITE" id="PS50835">
    <property type="entry name" value="IG_LIKE"/>
    <property type="match status" value="1"/>
</dbReference>
<evidence type="ECO:0000256" key="2">
    <source>
        <dbReference type="SAM" id="SignalP"/>
    </source>
</evidence>
<evidence type="ECO:0000313" key="4">
    <source>
        <dbReference type="EMBL" id="BDE95760.1"/>
    </source>
</evidence>
<dbReference type="Pfam" id="PF13306">
    <property type="entry name" value="LRR_5"/>
    <property type="match status" value="1"/>
</dbReference>
<name>A0ABM7WHM2_9ACTN</name>
<dbReference type="Pfam" id="PF13205">
    <property type="entry name" value="Big_5"/>
    <property type="match status" value="1"/>
</dbReference>
<dbReference type="RefSeq" id="WP_244412025.1">
    <property type="nucleotide sequence ID" value="NZ_AP025564.1"/>
</dbReference>
<dbReference type="SUPFAM" id="SSF48726">
    <property type="entry name" value="Immunoglobulin"/>
    <property type="match status" value="1"/>
</dbReference>
<dbReference type="InterPro" id="IPR007110">
    <property type="entry name" value="Ig-like_dom"/>
</dbReference>
<dbReference type="Proteomes" id="UP001320544">
    <property type="component" value="Chromosome"/>
</dbReference>
<proteinExistence type="predicted"/>
<dbReference type="Gene3D" id="3.80.10.10">
    <property type="entry name" value="Ribonuclease Inhibitor"/>
    <property type="match status" value="1"/>
</dbReference>
<dbReference type="InterPro" id="IPR032812">
    <property type="entry name" value="SbsA_Ig"/>
</dbReference>
<keyword evidence="1 2" id="KW-0732">Signal</keyword>
<feature type="domain" description="Ig-like" evidence="3">
    <location>
        <begin position="281"/>
        <end position="369"/>
    </location>
</feature>
<dbReference type="Pfam" id="PF13927">
    <property type="entry name" value="Ig_3"/>
    <property type="match status" value="1"/>
</dbReference>
<dbReference type="EMBL" id="AP025564">
    <property type="protein sequence ID" value="BDE95760.1"/>
    <property type="molecule type" value="Genomic_DNA"/>
</dbReference>
<evidence type="ECO:0000313" key="5">
    <source>
        <dbReference type="Proteomes" id="UP001320544"/>
    </source>
</evidence>
<dbReference type="Gene3D" id="2.60.40.10">
    <property type="entry name" value="Immunoglobulins"/>
    <property type="match status" value="1"/>
</dbReference>
<sequence length="540" mass="56285">MRIPSKAAQGLLAFAFAANLIGIAPAQAYGIEPRETAPGNTFVDEGLEYKVLTSDPEKTAELVGFENDPSEETTVTVPATASDSEDDYSVVSIGGDAFFEQANVTGIDFSNASNLISIEDNAFRDSGLTGTLTLPPNLTSIAWGAFMDTGLSGSLTVPQSVANIEPGAFAGTSLTELVLPETGSLAIGAHAFRDTKLSGSLAIPQSVTKIGTSAFSGTQIDALLFLGDSPPTGAKGSAFADTPDEGTVYHPAEAAANYDPGMFGAPVNGWTFVGIESFIAPSFTGHPQDRSSKEGGEVVFEAAAEGSPAPSPRWQFSQNEGANWEDIANATDTRLVFSDLEAEQNKTWYRCVASNGIQPEALSDYAVLSVDGERPTATITPAGTGVAPSTARLAIEFSEPIDSSRGGKVVLSPNAIEGNPDFTDASKWNPERTILTVALGELRSDATYTVQVSGFVDLVGNAMVPIEGHTFVTGTIESPPFGTNDHDHNDKQSEAARSLAKTADGLEAGALAPLISASFIALILSDALLRRSCRKTGSSD</sequence>
<feature type="chain" id="PRO_5045625840" description="Ig-like domain-containing protein" evidence="2">
    <location>
        <begin position="29"/>
        <end position="540"/>
    </location>
</feature>
<protein>
    <recommendedName>
        <fullName evidence="3">Ig-like domain-containing protein</fullName>
    </recommendedName>
</protein>
<dbReference type="InterPro" id="IPR036179">
    <property type="entry name" value="Ig-like_dom_sf"/>
</dbReference>
<evidence type="ECO:0000259" key="3">
    <source>
        <dbReference type="PROSITE" id="PS50835"/>
    </source>
</evidence>
<dbReference type="InterPro" id="IPR013783">
    <property type="entry name" value="Ig-like_fold"/>
</dbReference>
<feature type="signal peptide" evidence="2">
    <location>
        <begin position="1"/>
        <end position="28"/>
    </location>
</feature>
<keyword evidence="5" id="KW-1185">Reference proteome</keyword>